<evidence type="ECO:0000313" key="2">
    <source>
        <dbReference type="EMBL" id="KAL0946850.1"/>
    </source>
</evidence>
<keyword evidence="1" id="KW-0812">Transmembrane</keyword>
<keyword evidence="3" id="KW-1185">Reference proteome</keyword>
<proteinExistence type="predicted"/>
<keyword evidence="1" id="KW-1133">Transmembrane helix</keyword>
<dbReference type="EMBL" id="JASNQZ010000015">
    <property type="protein sequence ID" value="KAL0946850.1"/>
    <property type="molecule type" value="Genomic_DNA"/>
</dbReference>
<evidence type="ECO:0000256" key="1">
    <source>
        <dbReference type="SAM" id="Phobius"/>
    </source>
</evidence>
<dbReference type="Proteomes" id="UP001556367">
    <property type="component" value="Unassembled WGS sequence"/>
</dbReference>
<feature type="transmembrane region" description="Helical" evidence="1">
    <location>
        <begin position="57"/>
        <end position="79"/>
    </location>
</feature>
<feature type="transmembrane region" description="Helical" evidence="1">
    <location>
        <begin position="20"/>
        <end position="37"/>
    </location>
</feature>
<gene>
    <name evidence="2" type="ORF">HGRIS_013017</name>
</gene>
<name>A0ABR3IU47_9AGAR</name>
<comment type="caution">
    <text evidence="2">The sequence shown here is derived from an EMBL/GenBank/DDBJ whole genome shotgun (WGS) entry which is preliminary data.</text>
</comment>
<reference evidence="3" key="1">
    <citation type="submission" date="2024-06" db="EMBL/GenBank/DDBJ databases">
        <title>Multi-omics analyses provide insights into the biosynthesis of the anticancer antibiotic pleurotin in Hohenbuehelia grisea.</title>
        <authorList>
            <person name="Weaver J.A."/>
            <person name="Alberti F."/>
        </authorList>
    </citation>
    <scope>NUCLEOTIDE SEQUENCE [LARGE SCALE GENOMIC DNA]</scope>
    <source>
        <strain evidence="3">T-177</strain>
    </source>
</reference>
<feature type="transmembrane region" description="Helical" evidence="1">
    <location>
        <begin position="142"/>
        <end position="160"/>
    </location>
</feature>
<feature type="transmembrane region" description="Helical" evidence="1">
    <location>
        <begin position="86"/>
        <end position="112"/>
    </location>
</feature>
<protein>
    <submittedName>
        <fullName evidence="2">Uncharacterized protein</fullName>
    </submittedName>
</protein>
<accession>A0ABR3IU47</accession>
<keyword evidence="1" id="KW-0472">Membrane</keyword>
<evidence type="ECO:0000313" key="3">
    <source>
        <dbReference type="Proteomes" id="UP001556367"/>
    </source>
</evidence>
<organism evidence="2 3">
    <name type="scientific">Hohenbuehelia grisea</name>
    <dbReference type="NCBI Taxonomy" id="104357"/>
    <lineage>
        <taxon>Eukaryota</taxon>
        <taxon>Fungi</taxon>
        <taxon>Dikarya</taxon>
        <taxon>Basidiomycota</taxon>
        <taxon>Agaricomycotina</taxon>
        <taxon>Agaricomycetes</taxon>
        <taxon>Agaricomycetidae</taxon>
        <taxon>Agaricales</taxon>
        <taxon>Pleurotineae</taxon>
        <taxon>Pleurotaceae</taxon>
        <taxon>Hohenbuehelia</taxon>
    </lineage>
</organism>
<sequence>MKGRPSTSSRTCCMPPKVGVGVISALGGTTGLLFAVADGFIVNKYDSRFTSFSKLVVYLHGIIFTILGVISFVGLLAVFRQSKRLAIFNFSAGAAHIPFSIASGAALLHVVFRAPEAAFIPLCTAVTDETTFNDDCHQNVTIMRAVLLTVSLIVWLYQIGTSFRRSVLWKMLLISAQQGPL</sequence>